<reference evidence="3" key="1">
    <citation type="submission" date="2020-11" db="EMBL/GenBank/DDBJ databases">
        <authorList>
            <person name="Tran Van P."/>
        </authorList>
    </citation>
    <scope>NUCLEOTIDE SEQUENCE</scope>
</reference>
<proteinExistence type="predicted"/>
<sequence>MTRSPHSSTLAVLTWQCRSEASLTIGRRGMEASQEAVMAFIIVSTIFSVSLLVLGVGWHLRVDQLRERDARRASKLSLLAFHLRSSGSFCVAGVEGTSTLNTPQFLILLAILGVPSEMSRIDSWYPGLLKVEVFTVFRTVSYNQSQSQSSSSFARALFYTLKHRSQKREGRGGNERTRTWRGTTYNLLDGRGNKTWALAMFFPIVDQGWGTAVVLECLNGRVSQYSLYGCLVRAGCFGGLPGRVVEPAASGVGAIGVGGSEVGVGLGVDSCLFSGLVISCDVVLMCLGVDCASGCEVIQGDVCVADTVLLGIGKVELEEMNPHLRGGRVENHLGKTTPSSPNRDSILGLPVLSSRAQHDKRLKNRTGEAVVCLQRESLGLNTGKVELEEVKPHLRGGRVENHLGKTTTSSPDRDSNLDLPVLSSRAQHGKRVSQLRHRAYRQRREVGQCVENIIDDFLTRMTHLFVFFAQTDSLRIGTNRSRADCNALARRDITAVVHNLGSVKYFRSFVSPVSFSFYIKNIPKGLNISLSLYAGNTSLVTERAGVGRCPQSYPQQCWPQTLSSREAIGVQPHRSSGSTSHVPIAIGTSQYSTTTSYYPFGLYALSTNYYNGLGIGKVESEEVTPYLRGGRVENHLGKTTPSSPDQDSSLDLPVLSSRAQHD</sequence>
<keyword evidence="2" id="KW-1133">Transmembrane helix</keyword>
<feature type="compositionally biased region" description="Polar residues" evidence="1">
    <location>
        <begin position="334"/>
        <end position="343"/>
    </location>
</feature>
<accession>A0A7R9AY16</accession>
<evidence type="ECO:0000256" key="1">
    <source>
        <dbReference type="SAM" id="MobiDB-lite"/>
    </source>
</evidence>
<dbReference type="EMBL" id="OC002893">
    <property type="protein sequence ID" value="CAD7262526.1"/>
    <property type="molecule type" value="Genomic_DNA"/>
</dbReference>
<feature type="region of interest" description="Disordered" evidence="1">
    <location>
        <begin position="326"/>
        <end position="347"/>
    </location>
</feature>
<organism evidence="3">
    <name type="scientific">Timema shepardi</name>
    <name type="common">Walking stick</name>
    <dbReference type="NCBI Taxonomy" id="629360"/>
    <lineage>
        <taxon>Eukaryota</taxon>
        <taxon>Metazoa</taxon>
        <taxon>Ecdysozoa</taxon>
        <taxon>Arthropoda</taxon>
        <taxon>Hexapoda</taxon>
        <taxon>Insecta</taxon>
        <taxon>Pterygota</taxon>
        <taxon>Neoptera</taxon>
        <taxon>Polyneoptera</taxon>
        <taxon>Phasmatodea</taxon>
        <taxon>Timematodea</taxon>
        <taxon>Timematoidea</taxon>
        <taxon>Timematidae</taxon>
        <taxon>Timema</taxon>
    </lineage>
</organism>
<keyword evidence="2" id="KW-0812">Transmembrane</keyword>
<feature type="compositionally biased region" description="Low complexity" evidence="1">
    <location>
        <begin position="641"/>
        <end position="662"/>
    </location>
</feature>
<feature type="region of interest" description="Disordered" evidence="1">
    <location>
        <begin position="632"/>
        <end position="662"/>
    </location>
</feature>
<dbReference type="AlphaFoldDB" id="A0A7R9AY16"/>
<keyword evidence="2" id="KW-0472">Membrane</keyword>
<feature type="region of interest" description="Disordered" evidence="1">
    <location>
        <begin position="399"/>
        <end position="418"/>
    </location>
</feature>
<feature type="transmembrane region" description="Helical" evidence="2">
    <location>
        <begin position="37"/>
        <end position="60"/>
    </location>
</feature>
<name>A0A7R9AY16_TIMSH</name>
<gene>
    <name evidence="3" type="ORF">TSIB3V08_LOCUS6631</name>
</gene>
<protein>
    <submittedName>
        <fullName evidence="3">Uncharacterized protein</fullName>
    </submittedName>
</protein>
<evidence type="ECO:0000256" key="2">
    <source>
        <dbReference type="SAM" id="Phobius"/>
    </source>
</evidence>
<evidence type="ECO:0000313" key="3">
    <source>
        <dbReference type="EMBL" id="CAD7262526.1"/>
    </source>
</evidence>